<dbReference type="InterPro" id="IPR000477">
    <property type="entry name" value="RT_dom"/>
</dbReference>
<dbReference type="PROSITE" id="PS50879">
    <property type="entry name" value="RNASE_H_1"/>
    <property type="match status" value="1"/>
</dbReference>
<comment type="caution">
    <text evidence="3">The sequence shown here is derived from an EMBL/GenBank/DDBJ whole genome shotgun (WGS) entry which is preliminary data.</text>
</comment>
<proteinExistence type="predicted"/>
<name>A0A4Y2QIG6_ARAVE</name>
<dbReference type="InterPro" id="IPR043502">
    <property type="entry name" value="DNA/RNA_pol_sf"/>
</dbReference>
<keyword evidence="3" id="KW-0808">Transferase</keyword>
<keyword evidence="4" id="KW-1185">Reference proteome</keyword>
<dbReference type="CDD" id="cd09276">
    <property type="entry name" value="Rnase_HI_RT_non_LTR"/>
    <property type="match status" value="1"/>
</dbReference>
<evidence type="ECO:0000313" key="4">
    <source>
        <dbReference type="Proteomes" id="UP000499080"/>
    </source>
</evidence>
<dbReference type="Gene3D" id="3.30.420.10">
    <property type="entry name" value="Ribonuclease H-like superfamily/Ribonuclease H"/>
    <property type="match status" value="1"/>
</dbReference>
<dbReference type="InterPro" id="IPR002156">
    <property type="entry name" value="RNaseH_domain"/>
</dbReference>
<organism evidence="3 4">
    <name type="scientific">Araneus ventricosus</name>
    <name type="common">Orbweaver spider</name>
    <name type="synonym">Epeira ventricosa</name>
    <dbReference type="NCBI Taxonomy" id="182803"/>
    <lineage>
        <taxon>Eukaryota</taxon>
        <taxon>Metazoa</taxon>
        <taxon>Ecdysozoa</taxon>
        <taxon>Arthropoda</taxon>
        <taxon>Chelicerata</taxon>
        <taxon>Arachnida</taxon>
        <taxon>Araneae</taxon>
        <taxon>Araneomorphae</taxon>
        <taxon>Entelegynae</taxon>
        <taxon>Araneoidea</taxon>
        <taxon>Araneidae</taxon>
        <taxon>Araneus</taxon>
    </lineage>
</organism>
<dbReference type="CDD" id="cd01650">
    <property type="entry name" value="RT_nLTR_like"/>
    <property type="match status" value="1"/>
</dbReference>
<dbReference type="PANTHER" id="PTHR36688:SF1">
    <property type="entry name" value="ENDONUCLEASE_EXONUCLEASE_PHOSPHATASE DOMAIN-CONTAINING PROTEIN"/>
    <property type="match status" value="1"/>
</dbReference>
<protein>
    <submittedName>
        <fullName evidence="3">Putative RNA-directed DNA polymerase from transposon X-element</fullName>
    </submittedName>
</protein>
<dbReference type="SUPFAM" id="SSF56672">
    <property type="entry name" value="DNA/RNA polymerases"/>
    <property type="match status" value="1"/>
</dbReference>
<dbReference type="PROSITE" id="PS50878">
    <property type="entry name" value="RT_POL"/>
    <property type="match status" value="1"/>
</dbReference>
<gene>
    <name evidence="3" type="primary">X-elementORF2_55</name>
    <name evidence="3" type="ORF">AVEN_116882_1</name>
</gene>
<dbReference type="InterPro" id="IPR012337">
    <property type="entry name" value="RNaseH-like_sf"/>
</dbReference>
<evidence type="ECO:0000259" key="2">
    <source>
        <dbReference type="PROSITE" id="PS50879"/>
    </source>
</evidence>
<sequence length="1211" mass="139214">MMLLILKDLRDTFSIKQIGLSSHRWLLFRNSWWRKKALTMLFMRTDILMTAADAAIPKTSGKIPKNWKPWWNEECGIAEKRQAKAWNRFRRYPTTDNFIAFKQEKANARRIRRRSQRNSWMSFVNSINSRISPKLLWDKIRKISGYSKNSLYISVLNLNGQVITEIKKIANALGETFATVSSETSYPPEFITYKTTEEGKALNFTTSSNEEYNSDFNLTELNRAIDKSRPTSPGPDDIHLNMITHLSESSLINILRLFNRIWREHKFPISWRRALIIPIAKPGKDPQDPTNYRPIALTSCLCKILERMVNARLVYILETNRWLSPFQSGFRRGRSTLDNILRLETSIREAFVSKKHLVSIMFDMEKAYDRTWRYGIMRDLYRIGLRGNLPIFIENFLGTRTFRVRLGNVLSDSFYQNEGVPQGSVLSVILFIIKINDIIKTLPPFVHGSLFVDDFQIHCSGEDMGFVEKKLQEAIDRINAWGKINGFVISSQKSVAIHFCKRRGLHPDPKLKLNNQTIPFVSEVKFLGLILDKKLAFKSHVNHLKRKCTLSMNIVKILSSSWYGAESSSLLKIYRALIRSKLDYGSAIYGSASKSTLRPLDTIHNQGLRLSVGAFRTSPILSLYVLCNEPSLELRRERLALNLFFKIKSDDSHPSHYNVINPKYGTLFSIRPSFTPTFGFRIGKILRSINTVDFPVLNKSDEFPPWKDISVSFIDIFEKWHKSTTHNLVYQSIFYDHRQQFSGYEPVFTDGSKADNLVGTAVVIRNSIVSGGLHELCSVFTSEIYAIYLALVEIADRNYKKIILYSDSKSAIEALRSVSPLSHPIVLKCVEFYLYLTGKGLNIMFCWIPGHSGIIGNEMADKAARRPATVVDNFVPLCDALQAVKNQLTKKWQRTWDEQNQNKLHDIQPMVKPLKNCALNRKQSVVLNRLRIGHTRLTHKFLLLSEPPPTCARCQCILSVKHILVHCPNFDIHRRNRFGSNICLKDLLAINPILSVIPQTVQKNLYVDDLHISCYARNMQLVERRLQTAINNIVEWSNKSGFTISAQKTIGIHFCKRPLHPDPELFLNGVPISFQDKYKFLGIVFDKRLTFLPHIASLRKRCLRSLNILRTLSNTSWGADRSCLLRVYRSIIRSMIDYGSVVYGSARPSYLKRLDYVHHQALRLCLGAFRTSPISSLYAEAFEPSLSSRRDKLSLITFGFCQTSILYVGHY</sequence>
<keyword evidence="3" id="KW-0548">Nucleotidyltransferase</keyword>
<evidence type="ECO:0000259" key="1">
    <source>
        <dbReference type="PROSITE" id="PS50878"/>
    </source>
</evidence>
<dbReference type="PANTHER" id="PTHR36688">
    <property type="entry name" value="ENDO/EXONUCLEASE/PHOSPHATASE DOMAIN-CONTAINING PROTEIN"/>
    <property type="match status" value="1"/>
</dbReference>
<keyword evidence="3" id="KW-0695">RNA-directed DNA polymerase</keyword>
<dbReference type="GO" id="GO:0003964">
    <property type="term" value="F:RNA-directed DNA polymerase activity"/>
    <property type="evidence" value="ECO:0007669"/>
    <property type="project" value="UniProtKB-KW"/>
</dbReference>
<dbReference type="GO" id="GO:0004523">
    <property type="term" value="F:RNA-DNA hybrid ribonuclease activity"/>
    <property type="evidence" value="ECO:0007669"/>
    <property type="project" value="InterPro"/>
</dbReference>
<dbReference type="InterPro" id="IPR052560">
    <property type="entry name" value="RdDP_mobile_element"/>
</dbReference>
<dbReference type="OrthoDB" id="8058536at2759"/>
<dbReference type="AlphaFoldDB" id="A0A4Y2QIG6"/>
<evidence type="ECO:0000313" key="3">
    <source>
        <dbReference type="EMBL" id="GBN63078.1"/>
    </source>
</evidence>
<feature type="domain" description="RNase H type-1" evidence="2">
    <location>
        <begin position="741"/>
        <end position="869"/>
    </location>
</feature>
<dbReference type="Pfam" id="PF00075">
    <property type="entry name" value="RNase_H"/>
    <property type="match status" value="1"/>
</dbReference>
<feature type="domain" description="Reverse transcriptase" evidence="1">
    <location>
        <begin position="260"/>
        <end position="531"/>
    </location>
</feature>
<dbReference type="SUPFAM" id="SSF53098">
    <property type="entry name" value="Ribonuclease H-like"/>
    <property type="match status" value="1"/>
</dbReference>
<dbReference type="Proteomes" id="UP000499080">
    <property type="component" value="Unassembled WGS sequence"/>
</dbReference>
<dbReference type="Pfam" id="PF00078">
    <property type="entry name" value="RVT_1"/>
    <property type="match status" value="1"/>
</dbReference>
<dbReference type="InterPro" id="IPR036397">
    <property type="entry name" value="RNaseH_sf"/>
</dbReference>
<dbReference type="EMBL" id="BGPR01013969">
    <property type="protein sequence ID" value="GBN63078.1"/>
    <property type="molecule type" value="Genomic_DNA"/>
</dbReference>
<dbReference type="GO" id="GO:0003676">
    <property type="term" value="F:nucleic acid binding"/>
    <property type="evidence" value="ECO:0007669"/>
    <property type="project" value="InterPro"/>
</dbReference>
<dbReference type="GO" id="GO:0042575">
    <property type="term" value="C:DNA polymerase complex"/>
    <property type="evidence" value="ECO:0007669"/>
    <property type="project" value="UniProtKB-ARBA"/>
</dbReference>
<reference evidence="3 4" key="1">
    <citation type="journal article" date="2019" name="Sci. Rep.">
        <title>Orb-weaving spider Araneus ventricosus genome elucidates the spidroin gene catalogue.</title>
        <authorList>
            <person name="Kono N."/>
            <person name="Nakamura H."/>
            <person name="Ohtoshi R."/>
            <person name="Moran D.A.P."/>
            <person name="Shinohara A."/>
            <person name="Yoshida Y."/>
            <person name="Fujiwara M."/>
            <person name="Mori M."/>
            <person name="Tomita M."/>
            <person name="Arakawa K."/>
        </authorList>
    </citation>
    <scope>NUCLEOTIDE SEQUENCE [LARGE SCALE GENOMIC DNA]</scope>
</reference>
<accession>A0A4Y2QIG6</accession>